<keyword evidence="3" id="KW-1185">Reference proteome</keyword>
<accession>A0A4C1V7P0</accession>
<evidence type="ECO:0000256" key="1">
    <source>
        <dbReference type="SAM" id="MobiDB-lite"/>
    </source>
</evidence>
<evidence type="ECO:0000313" key="3">
    <source>
        <dbReference type="Proteomes" id="UP000299102"/>
    </source>
</evidence>
<protein>
    <submittedName>
        <fullName evidence="2">Uncharacterized protein</fullName>
    </submittedName>
</protein>
<sequence>MAEEPFGGFGGGWIQRYRDKGCVFCRRNKQGIRLPCLRLSCLLADGPEARIRYNGNTSMLFADARAGTRNRCGARRERKKEKKVNKIENEKGEQNRRRVNKMDYGEEVKEATCGNGRSYADGNKDALE</sequence>
<comment type="caution">
    <text evidence="2">The sequence shown here is derived from an EMBL/GenBank/DDBJ whole genome shotgun (WGS) entry which is preliminary data.</text>
</comment>
<gene>
    <name evidence="2" type="ORF">EVAR_31579_1</name>
</gene>
<organism evidence="2 3">
    <name type="scientific">Eumeta variegata</name>
    <name type="common">Bagworm moth</name>
    <name type="synonym">Eumeta japonica</name>
    <dbReference type="NCBI Taxonomy" id="151549"/>
    <lineage>
        <taxon>Eukaryota</taxon>
        <taxon>Metazoa</taxon>
        <taxon>Ecdysozoa</taxon>
        <taxon>Arthropoda</taxon>
        <taxon>Hexapoda</taxon>
        <taxon>Insecta</taxon>
        <taxon>Pterygota</taxon>
        <taxon>Neoptera</taxon>
        <taxon>Endopterygota</taxon>
        <taxon>Lepidoptera</taxon>
        <taxon>Glossata</taxon>
        <taxon>Ditrysia</taxon>
        <taxon>Tineoidea</taxon>
        <taxon>Psychidae</taxon>
        <taxon>Oiketicinae</taxon>
        <taxon>Eumeta</taxon>
    </lineage>
</organism>
<name>A0A4C1V7P0_EUMVA</name>
<feature type="compositionally biased region" description="Basic and acidic residues" evidence="1">
    <location>
        <begin position="84"/>
        <end position="104"/>
    </location>
</feature>
<evidence type="ECO:0000313" key="2">
    <source>
        <dbReference type="EMBL" id="GBP34709.1"/>
    </source>
</evidence>
<proteinExistence type="predicted"/>
<dbReference type="EMBL" id="BGZK01000292">
    <property type="protein sequence ID" value="GBP34709.1"/>
    <property type="molecule type" value="Genomic_DNA"/>
</dbReference>
<reference evidence="2 3" key="1">
    <citation type="journal article" date="2019" name="Commun. Biol.">
        <title>The bagworm genome reveals a unique fibroin gene that provides high tensile strength.</title>
        <authorList>
            <person name="Kono N."/>
            <person name="Nakamura H."/>
            <person name="Ohtoshi R."/>
            <person name="Tomita M."/>
            <person name="Numata K."/>
            <person name="Arakawa K."/>
        </authorList>
    </citation>
    <scope>NUCLEOTIDE SEQUENCE [LARGE SCALE GENOMIC DNA]</scope>
</reference>
<dbReference type="Proteomes" id="UP000299102">
    <property type="component" value="Unassembled WGS sequence"/>
</dbReference>
<feature type="region of interest" description="Disordered" evidence="1">
    <location>
        <begin position="68"/>
        <end position="104"/>
    </location>
</feature>
<dbReference type="AlphaFoldDB" id="A0A4C1V7P0"/>
<feature type="compositionally biased region" description="Basic residues" evidence="1">
    <location>
        <begin position="72"/>
        <end position="83"/>
    </location>
</feature>